<dbReference type="InterPro" id="IPR037617">
    <property type="entry name" value="LIPB1/2_SAM_1"/>
</dbReference>
<feature type="compositionally biased region" description="Polar residues" evidence="5">
    <location>
        <begin position="89"/>
        <end position="99"/>
    </location>
</feature>
<evidence type="ECO:0000256" key="3">
    <source>
        <dbReference type="ARBA" id="ARBA00022737"/>
    </source>
</evidence>
<feature type="domain" description="SAM" evidence="6">
    <location>
        <begin position="318"/>
        <end position="381"/>
    </location>
</feature>
<feature type="region of interest" description="Disordered" evidence="5">
    <location>
        <begin position="536"/>
        <end position="563"/>
    </location>
</feature>
<name>A0AAD9P8D0_RIDPI</name>
<dbReference type="PROSITE" id="PS50105">
    <property type="entry name" value="SAM_DOMAIN"/>
    <property type="match status" value="3"/>
</dbReference>
<dbReference type="FunFam" id="1.10.150.50:FF:000007">
    <property type="entry name" value="Liprin-beta-1 isoform 1"/>
    <property type="match status" value="1"/>
</dbReference>
<feature type="compositionally biased region" description="Low complexity" evidence="5">
    <location>
        <begin position="100"/>
        <end position="111"/>
    </location>
</feature>
<evidence type="ECO:0000259" key="6">
    <source>
        <dbReference type="PROSITE" id="PS50105"/>
    </source>
</evidence>
<evidence type="ECO:0000256" key="4">
    <source>
        <dbReference type="ARBA" id="ARBA00023054"/>
    </source>
</evidence>
<feature type="compositionally biased region" description="Basic and acidic residues" evidence="5">
    <location>
        <begin position="151"/>
        <end position="166"/>
    </location>
</feature>
<keyword evidence="2" id="KW-0597">Phosphoprotein</keyword>
<dbReference type="FunFam" id="1.10.150.50:FF:000005">
    <property type="entry name" value="Liprin-beta-1 isoform 1"/>
    <property type="match status" value="1"/>
</dbReference>
<dbReference type="Gene3D" id="1.10.150.50">
    <property type="entry name" value="Transcription Factor, Ets-1"/>
    <property type="match status" value="3"/>
</dbReference>
<dbReference type="InterPro" id="IPR001660">
    <property type="entry name" value="SAM"/>
</dbReference>
<dbReference type="EMBL" id="JAODUO010000089">
    <property type="protein sequence ID" value="KAK2190068.1"/>
    <property type="molecule type" value="Genomic_DNA"/>
</dbReference>
<dbReference type="AlphaFoldDB" id="A0AAD9P8D0"/>
<feature type="compositionally biased region" description="Polar residues" evidence="5">
    <location>
        <begin position="128"/>
        <end position="150"/>
    </location>
</feature>
<feature type="compositionally biased region" description="Polar residues" evidence="5">
    <location>
        <begin position="169"/>
        <end position="178"/>
    </location>
</feature>
<dbReference type="InterPro" id="IPR037619">
    <property type="entry name" value="LIPB1/2_SAM_3rd"/>
</dbReference>
<evidence type="ECO:0000256" key="1">
    <source>
        <dbReference type="ARBA" id="ARBA00007547"/>
    </source>
</evidence>
<dbReference type="Pfam" id="PF07647">
    <property type="entry name" value="SAM_2"/>
    <property type="match status" value="1"/>
</dbReference>
<comment type="caution">
    <text evidence="7">The sequence shown here is derived from an EMBL/GenBank/DDBJ whole genome shotgun (WGS) entry which is preliminary data.</text>
</comment>
<dbReference type="GO" id="GO:0007528">
    <property type="term" value="P:neuromuscular junction development"/>
    <property type="evidence" value="ECO:0007669"/>
    <property type="project" value="TreeGrafter"/>
</dbReference>
<feature type="domain" description="SAM" evidence="6">
    <location>
        <begin position="246"/>
        <end position="310"/>
    </location>
</feature>
<dbReference type="GO" id="GO:0048786">
    <property type="term" value="C:presynaptic active zone"/>
    <property type="evidence" value="ECO:0007669"/>
    <property type="project" value="TreeGrafter"/>
</dbReference>
<dbReference type="PANTHER" id="PTHR12587:SF14">
    <property type="entry name" value="AT31531P"/>
    <property type="match status" value="1"/>
</dbReference>
<protein>
    <recommendedName>
        <fullName evidence="6">SAM domain-containing protein</fullName>
    </recommendedName>
</protein>
<dbReference type="Pfam" id="PF00536">
    <property type="entry name" value="SAM_1"/>
    <property type="match status" value="2"/>
</dbReference>
<organism evidence="7 8">
    <name type="scientific">Ridgeia piscesae</name>
    <name type="common">Tubeworm</name>
    <dbReference type="NCBI Taxonomy" id="27915"/>
    <lineage>
        <taxon>Eukaryota</taxon>
        <taxon>Metazoa</taxon>
        <taxon>Spiralia</taxon>
        <taxon>Lophotrochozoa</taxon>
        <taxon>Annelida</taxon>
        <taxon>Polychaeta</taxon>
        <taxon>Sedentaria</taxon>
        <taxon>Canalipalpata</taxon>
        <taxon>Sabellida</taxon>
        <taxon>Siboglinidae</taxon>
        <taxon>Ridgeia</taxon>
    </lineage>
</organism>
<keyword evidence="4" id="KW-0175">Coiled coil</keyword>
<feature type="compositionally biased region" description="Polar residues" evidence="5">
    <location>
        <begin position="547"/>
        <end position="557"/>
    </location>
</feature>
<gene>
    <name evidence="7" type="ORF">NP493_90g02002</name>
</gene>
<dbReference type="GO" id="GO:0005829">
    <property type="term" value="C:cytosol"/>
    <property type="evidence" value="ECO:0007669"/>
    <property type="project" value="UniProtKB-ARBA"/>
</dbReference>
<sequence>MITNEEKDCRIRDMEHLLKRYKRMEEKILQKQGKQGLEQLGFTTDDSSDTNSNNSLDLTVKDSHQMERLEIVEVQDVVRRHQQAMPDPSATSTPVNCHASSGLNGGSSPPSTINCHSPSPKHVAVTNKARSNSCENVASSQQQATQQMNNRKAETEAEEEALKDRMAQQYKTMQATNTQRQQQQRRKPKGGIRRLFGRLRRSSSQDLNTDHLEDFKRNGVRATAGPRLGWSRDLRITDLNVPFPQWDTDRIALWLHSMGLSMYIGECKRWVQNGEQLLRASTQDLEKELGMRNYFHRKKLQLALQSACSDTHSRMDDLDHKSVTKWLDDIGLPQYKDQFAEARVDGRMLHYLTVDDLIGLKVTNALHHLSIKQGIWVLRNNDFNLNMLKRRPAPDEGSMQDCPDDVVLWTNHRVMEWLRSIDLSEYAPNLRGSGVHGGLMVLEPRFTAEVFACILSIPSTKTLLRRHLNAHFIALIGKDMQQLKRETEGQPGFTPLTPNQKMKLRKNHGLFGHKRTKSEDGSDFVCPFDSDSTDRVKRDKLGKNMGGSLSRNGTLSTRVKDTF</sequence>
<dbReference type="CDD" id="cd09563">
    <property type="entry name" value="SAM_liprin-beta1_2_repeat1"/>
    <property type="match status" value="1"/>
</dbReference>
<evidence type="ECO:0000256" key="2">
    <source>
        <dbReference type="ARBA" id="ARBA00022553"/>
    </source>
</evidence>
<feature type="region of interest" description="Disordered" evidence="5">
    <location>
        <begin position="82"/>
        <end position="200"/>
    </location>
</feature>
<dbReference type="CDD" id="cd09569">
    <property type="entry name" value="SAM_liprin-beta1_2_repeat3"/>
    <property type="match status" value="1"/>
</dbReference>
<feature type="compositionally biased region" description="Basic residues" evidence="5">
    <location>
        <begin position="183"/>
        <end position="200"/>
    </location>
</feature>
<dbReference type="Proteomes" id="UP001209878">
    <property type="component" value="Unassembled WGS sequence"/>
</dbReference>
<dbReference type="SMART" id="SM00454">
    <property type="entry name" value="SAM"/>
    <property type="match status" value="3"/>
</dbReference>
<evidence type="ECO:0000313" key="7">
    <source>
        <dbReference type="EMBL" id="KAK2190068.1"/>
    </source>
</evidence>
<reference evidence="7" key="1">
    <citation type="journal article" date="2023" name="Mol. Biol. Evol.">
        <title>Third-Generation Sequencing Reveals the Adaptive Role of the Epigenome in Three Deep-Sea Polychaetes.</title>
        <authorList>
            <person name="Perez M."/>
            <person name="Aroh O."/>
            <person name="Sun Y."/>
            <person name="Lan Y."/>
            <person name="Juniper S.K."/>
            <person name="Young C.R."/>
            <person name="Angers B."/>
            <person name="Qian P.Y."/>
        </authorList>
    </citation>
    <scope>NUCLEOTIDE SEQUENCE</scope>
    <source>
        <strain evidence="7">R07B-5</strain>
    </source>
</reference>
<accession>A0AAD9P8D0</accession>
<dbReference type="InterPro" id="IPR029515">
    <property type="entry name" value="Liprin"/>
</dbReference>
<dbReference type="SUPFAM" id="SSF47769">
    <property type="entry name" value="SAM/Pointed domain"/>
    <property type="match status" value="3"/>
</dbReference>
<evidence type="ECO:0000256" key="5">
    <source>
        <dbReference type="SAM" id="MobiDB-lite"/>
    </source>
</evidence>
<comment type="similarity">
    <text evidence="1">Belongs to the liprin family. Liprin-beta subfamily.</text>
</comment>
<evidence type="ECO:0000313" key="8">
    <source>
        <dbReference type="Proteomes" id="UP001209878"/>
    </source>
</evidence>
<keyword evidence="3" id="KW-0677">Repeat</keyword>
<feature type="domain" description="SAM" evidence="6">
    <location>
        <begin position="409"/>
        <end position="440"/>
    </location>
</feature>
<proteinExistence type="inferred from homology"/>
<keyword evidence="8" id="KW-1185">Reference proteome</keyword>
<dbReference type="InterPro" id="IPR037618">
    <property type="entry name" value="LIPB1/2_SAM_2nd"/>
</dbReference>
<dbReference type="InterPro" id="IPR013761">
    <property type="entry name" value="SAM/pointed_sf"/>
</dbReference>
<dbReference type="CDD" id="cd09566">
    <property type="entry name" value="SAM_liprin-beta1_2_repeat2"/>
    <property type="match status" value="1"/>
</dbReference>
<dbReference type="PANTHER" id="PTHR12587">
    <property type="entry name" value="LAR INTERACTING PROTEIN LIP -RELATED PROTEIN"/>
    <property type="match status" value="1"/>
</dbReference>